<sequence length="65" mass="7369">MKTAVESPAFYFGSPLLAVANAFQSFNRKQFSISRHRHDNEVTAMTRFQTFTLRSLRPLSFADAG</sequence>
<proteinExistence type="predicted"/>
<reference evidence="1 2" key="1">
    <citation type="submission" date="2016-01" db="EMBL/GenBank/DDBJ databases">
        <authorList>
            <person name="Oliw E.H."/>
        </authorList>
    </citation>
    <scope>NUCLEOTIDE SEQUENCE [LARGE SCALE GENOMIC DNA]</scope>
    <source>
        <strain evidence="1">LMG 27134</strain>
    </source>
</reference>
<protein>
    <submittedName>
        <fullName evidence="1">Uncharacterized protein</fullName>
    </submittedName>
</protein>
<accession>A0A158ERD6</accession>
<name>A0A158ERD6_9BURK</name>
<dbReference type="Proteomes" id="UP000054683">
    <property type="component" value="Unassembled WGS sequence"/>
</dbReference>
<evidence type="ECO:0000313" key="1">
    <source>
        <dbReference type="EMBL" id="SAL10105.1"/>
    </source>
</evidence>
<organism evidence="1 2">
    <name type="scientific">Caballeronia udeis</name>
    <dbReference type="NCBI Taxonomy" id="1232866"/>
    <lineage>
        <taxon>Bacteria</taxon>
        <taxon>Pseudomonadati</taxon>
        <taxon>Pseudomonadota</taxon>
        <taxon>Betaproteobacteria</taxon>
        <taxon>Burkholderiales</taxon>
        <taxon>Burkholderiaceae</taxon>
        <taxon>Caballeronia</taxon>
    </lineage>
</organism>
<dbReference type="EMBL" id="FCOK02000001">
    <property type="protein sequence ID" value="SAL10105.1"/>
    <property type="molecule type" value="Genomic_DNA"/>
</dbReference>
<dbReference type="AlphaFoldDB" id="A0A158ERD6"/>
<gene>
    <name evidence="1" type="ORF">AWB69_00129</name>
</gene>
<evidence type="ECO:0000313" key="2">
    <source>
        <dbReference type="Proteomes" id="UP000054683"/>
    </source>
</evidence>